<dbReference type="PANTHER" id="PTHR42647">
    <property type="entry name" value="SBP (S-RIBONUCLEASE BINDING PROTEIN) FAMILY PROTEIN"/>
    <property type="match status" value="1"/>
</dbReference>
<dbReference type="InterPro" id="IPR001841">
    <property type="entry name" value="Znf_RING"/>
</dbReference>
<name>A0A2K3MUP2_TRIPR</name>
<keyword evidence="1" id="KW-0479">Metal-binding</keyword>
<evidence type="ECO:0000256" key="4">
    <source>
        <dbReference type="PROSITE-ProRule" id="PRU00175"/>
    </source>
</evidence>
<keyword evidence="3" id="KW-0862">Zinc</keyword>
<dbReference type="PANTHER" id="PTHR42647:SF12">
    <property type="entry name" value="BOI-RELATED E3 UBIQUITIN-PROTEIN LIGASE 2-RELATED"/>
    <property type="match status" value="1"/>
</dbReference>
<evidence type="ECO:0000256" key="3">
    <source>
        <dbReference type="ARBA" id="ARBA00022833"/>
    </source>
</evidence>
<reference evidence="8 9" key="2">
    <citation type="journal article" date="2017" name="Front. Plant Sci.">
        <title>Gene Classification and Mining of Molecular Markers Useful in Red Clover (Trifolium pratense) Breeding.</title>
        <authorList>
            <person name="Istvanek J."/>
            <person name="Dluhosova J."/>
            <person name="Dluhos P."/>
            <person name="Patkova L."/>
            <person name="Nedelnik J."/>
            <person name="Repkova J."/>
        </authorList>
    </citation>
    <scope>NUCLEOTIDE SEQUENCE [LARGE SCALE GENOMIC DNA]</scope>
    <source>
        <strain evidence="9">cv. Tatra</strain>
        <tissue evidence="8">Young leaves</tissue>
    </source>
</reference>
<dbReference type="AlphaFoldDB" id="A0A2K3MUP2"/>
<dbReference type="Gene3D" id="3.30.40.10">
    <property type="entry name" value="Zinc/RING finger domain, C3HC4 (zinc finger)"/>
    <property type="match status" value="1"/>
</dbReference>
<dbReference type="GO" id="GO:0004842">
    <property type="term" value="F:ubiquitin-protein transferase activity"/>
    <property type="evidence" value="ECO:0007669"/>
    <property type="project" value="TreeGrafter"/>
</dbReference>
<gene>
    <name evidence="8" type="ORF">L195_g017696</name>
</gene>
<dbReference type="STRING" id="57577.A0A2K3MUP2"/>
<keyword evidence="2 4" id="KW-0863">Zinc-finger</keyword>
<protein>
    <submittedName>
        <fullName evidence="8">S-RNase binding protein</fullName>
    </submittedName>
</protein>
<dbReference type="EMBL" id="ASHM01012567">
    <property type="protein sequence ID" value="PNX94520.1"/>
    <property type="molecule type" value="Genomic_DNA"/>
</dbReference>
<feature type="region of interest" description="Disordered" evidence="6">
    <location>
        <begin position="109"/>
        <end position="128"/>
    </location>
</feature>
<evidence type="ECO:0000313" key="9">
    <source>
        <dbReference type="Proteomes" id="UP000236291"/>
    </source>
</evidence>
<comment type="caution">
    <text evidence="8">The sequence shown here is derived from an EMBL/GenBank/DDBJ whole genome shotgun (WGS) entry which is preliminary data.</text>
</comment>
<evidence type="ECO:0000256" key="6">
    <source>
        <dbReference type="SAM" id="MobiDB-lite"/>
    </source>
</evidence>
<dbReference type="Pfam" id="PF13920">
    <property type="entry name" value="zf-C3HC4_3"/>
    <property type="match status" value="1"/>
</dbReference>
<reference evidence="8 9" key="1">
    <citation type="journal article" date="2014" name="Am. J. Bot.">
        <title>Genome assembly and annotation for red clover (Trifolium pratense; Fabaceae).</title>
        <authorList>
            <person name="Istvanek J."/>
            <person name="Jaros M."/>
            <person name="Krenek A."/>
            <person name="Repkova J."/>
        </authorList>
    </citation>
    <scope>NUCLEOTIDE SEQUENCE [LARGE SCALE GENOMIC DNA]</scope>
    <source>
        <strain evidence="9">cv. Tatra</strain>
        <tissue evidence="8">Young leaves</tissue>
    </source>
</reference>
<evidence type="ECO:0000256" key="1">
    <source>
        <dbReference type="ARBA" id="ARBA00022723"/>
    </source>
</evidence>
<sequence>MAVESRHLHLFSPQLITNREMMNPVETNMNNIYNNISQMGYSSIPPSSIKTTATETLILPPYNSITTDSLPQKTAMNSDSGLTYNVPLRKRSRDSRDYSNSINFPFPNSYLSPTTLTTQQNNNNNNNKSCASSSFSFLGEDISVQIQRQQLDIDQLIAQQMEKVKYEIEEKRKRQAMRLIQAIDMSVTKRLKAKEEEIEKIGKMNWALEERVKSLCMENQIWRDLAQSNEATANALRSNLEQLLAQRGGGDENGEISPAGMAGALMDDAESCCDSNESINDDGNAVDQWRNLGDNNNGKKIEVMKVMGNSCGGESGSNFVNSMKLCSNCGKDESCVLILPCRHLCLCGVCGSSLNICPICKSCKTASIHVNMS</sequence>
<evidence type="ECO:0000313" key="8">
    <source>
        <dbReference type="EMBL" id="PNX94520.1"/>
    </source>
</evidence>
<dbReference type="Proteomes" id="UP000236291">
    <property type="component" value="Unassembled WGS sequence"/>
</dbReference>
<evidence type="ECO:0000259" key="7">
    <source>
        <dbReference type="PROSITE" id="PS50089"/>
    </source>
</evidence>
<accession>A0A2K3MUP2</accession>
<evidence type="ECO:0000256" key="5">
    <source>
        <dbReference type="SAM" id="Coils"/>
    </source>
</evidence>
<dbReference type="PROSITE" id="PS50089">
    <property type="entry name" value="ZF_RING_2"/>
    <property type="match status" value="1"/>
</dbReference>
<dbReference type="GO" id="GO:0008270">
    <property type="term" value="F:zinc ion binding"/>
    <property type="evidence" value="ECO:0007669"/>
    <property type="project" value="UniProtKB-KW"/>
</dbReference>
<dbReference type="PIRSF" id="PIRSF036836">
    <property type="entry name" value="RNase_bind_SBP1"/>
    <property type="match status" value="1"/>
</dbReference>
<dbReference type="InterPro" id="IPR013083">
    <property type="entry name" value="Znf_RING/FYVE/PHD"/>
</dbReference>
<keyword evidence="5" id="KW-0175">Coiled coil</keyword>
<proteinExistence type="predicted"/>
<dbReference type="GO" id="GO:0043067">
    <property type="term" value="P:regulation of programmed cell death"/>
    <property type="evidence" value="ECO:0007669"/>
    <property type="project" value="TreeGrafter"/>
</dbReference>
<organism evidence="8 9">
    <name type="scientific">Trifolium pratense</name>
    <name type="common">Red clover</name>
    <dbReference type="NCBI Taxonomy" id="57577"/>
    <lineage>
        <taxon>Eukaryota</taxon>
        <taxon>Viridiplantae</taxon>
        <taxon>Streptophyta</taxon>
        <taxon>Embryophyta</taxon>
        <taxon>Tracheophyta</taxon>
        <taxon>Spermatophyta</taxon>
        <taxon>Magnoliopsida</taxon>
        <taxon>eudicotyledons</taxon>
        <taxon>Gunneridae</taxon>
        <taxon>Pentapetalae</taxon>
        <taxon>rosids</taxon>
        <taxon>fabids</taxon>
        <taxon>Fabales</taxon>
        <taxon>Fabaceae</taxon>
        <taxon>Papilionoideae</taxon>
        <taxon>50 kb inversion clade</taxon>
        <taxon>NPAAA clade</taxon>
        <taxon>Hologalegina</taxon>
        <taxon>IRL clade</taxon>
        <taxon>Trifolieae</taxon>
        <taxon>Trifolium</taxon>
    </lineage>
</organism>
<evidence type="ECO:0000256" key="2">
    <source>
        <dbReference type="ARBA" id="ARBA00022771"/>
    </source>
</evidence>
<feature type="compositionally biased region" description="Polar residues" evidence="6">
    <location>
        <begin position="109"/>
        <end position="120"/>
    </location>
</feature>
<feature type="domain" description="RING-type" evidence="7">
    <location>
        <begin position="326"/>
        <end position="361"/>
    </location>
</feature>
<dbReference type="CDD" id="cd16649">
    <property type="entry name" value="mRING-HC-C3HC5_CGRF1-like"/>
    <property type="match status" value="1"/>
</dbReference>
<feature type="coiled-coil region" evidence="5">
    <location>
        <begin position="191"/>
        <end position="246"/>
    </location>
</feature>